<dbReference type="PANTHER" id="PTHR45738:SF5">
    <property type="entry name" value="POLYPHOSPHOINOSITIDE PHOSPHATASE"/>
    <property type="match status" value="1"/>
</dbReference>
<proteinExistence type="predicted"/>
<accession>A0A2R5GK69</accession>
<evidence type="ECO:0000259" key="5">
    <source>
        <dbReference type="PROSITE" id="PS50275"/>
    </source>
</evidence>
<dbReference type="Proteomes" id="UP000241890">
    <property type="component" value="Unassembled WGS sequence"/>
</dbReference>
<dbReference type="GO" id="GO:0012505">
    <property type="term" value="C:endomembrane system"/>
    <property type="evidence" value="ECO:0007669"/>
    <property type="project" value="UniProtKB-SubCell"/>
</dbReference>
<organism evidence="6 7">
    <name type="scientific">Hondaea fermentalgiana</name>
    <dbReference type="NCBI Taxonomy" id="2315210"/>
    <lineage>
        <taxon>Eukaryota</taxon>
        <taxon>Sar</taxon>
        <taxon>Stramenopiles</taxon>
        <taxon>Bigyra</taxon>
        <taxon>Labyrinthulomycetes</taxon>
        <taxon>Thraustochytrida</taxon>
        <taxon>Thraustochytriidae</taxon>
        <taxon>Hondaea</taxon>
    </lineage>
</organism>
<dbReference type="Pfam" id="PF02383">
    <property type="entry name" value="Syja_N"/>
    <property type="match status" value="1"/>
</dbReference>
<sequence>MDLQRAKISHVRVYESKEFVYVVGKCLLTAAGREFAASLEGRDEPPARDAERYRLLRFEKARSMLPEARKFKDFVYEDPGLYTAAELESVLKRLAEGKGRRSGALNRVVDAVAIVGVVRFVKGFYLVLISNRAEIGQLDEHVIYAAQGSHLVPLFDEAAVDASAGTPARKSAWSIFSGTQDPLSAMEDEFKSLFKLVDLSKSFYWSYTYNLSMSVQRNVAARIASRARERDPSMVPPGAAKAIAEDNMFIWNEYLARPLLDALQTSSRSVFLSPWTITLVHGSFKQQRCSILSRSLTLTLVARRSRFYAGTRYLKRGVNDDGYAANDVEIEQIVQDHMLLSTDPGGISAYVQMRGSIPTYWSQETSVAMPKPPIKRHRSDTWYTPTRMHFMDLISRYGDVILVLNLVKQTEKRKHDGNDASSVVATRDDMDERNEKSNDDDDDGDDDDDDDDAVLMEMYEELGDRIALQYERVVVPLRTLAEHPYELLAPNAKEEDQGAHGQEDGFPWISAANDQYADSWNRRAHEREFRDALKEQQIHENDGWGMRRLQAYSGSTSIIMSGDFKGYPRSVTATVLELA</sequence>
<feature type="compositionally biased region" description="Acidic residues" evidence="4">
    <location>
        <begin position="438"/>
        <end position="451"/>
    </location>
</feature>
<dbReference type="PROSITE" id="PS50275">
    <property type="entry name" value="SAC"/>
    <property type="match status" value="1"/>
</dbReference>
<comment type="caution">
    <text evidence="6">The sequence shown here is derived from an EMBL/GenBank/DDBJ whole genome shotgun (WGS) entry which is preliminary data.</text>
</comment>
<evidence type="ECO:0000256" key="1">
    <source>
        <dbReference type="ARBA" id="ARBA00004308"/>
    </source>
</evidence>
<dbReference type="InterPro" id="IPR002013">
    <property type="entry name" value="SAC_dom"/>
</dbReference>
<evidence type="ECO:0000256" key="2">
    <source>
        <dbReference type="ARBA" id="ARBA00022801"/>
    </source>
</evidence>
<dbReference type="GO" id="GO:0046856">
    <property type="term" value="P:phosphatidylinositol dephosphorylation"/>
    <property type="evidence" value="ECO:0007669"/>
    <property type="project" value="InterPro"/>
</dbReference>
<evidence type="ECO:0000313" key="7">
    <source>
        <dbReference type="Proteomes" id="UP000241890"/>
    </source>
</evidence>
<dbReference type="EMBL" id="BEYU01000095">
    <property type="protein sequence ID" value="GBG31302.1"/>
    <property type="molecule type" value="Genomic_DNA"/>
</dbReference>
<dbReference type="InParanoid" id="A0A2R5GK69"/>
<keyword evidence="7" id="KW-1185">Reference proteome</keyword>
<dbReference type="PANTHER" id="PTHR45738">
    <property type="entry name" value="POLYPHOSPHOINOSITIDE PHOSPHATASE"/>
    <property type="match status" value="1"/>
</dbReference>
<dbReference type="InterPro" id="IPR043573">
    <property type="entry name" value="Fig4-like"/>
</dbReference>
<feature type="domain" description="SAC" evidence="5">
    <location>
        <begin position="194"/>
        <end position="414"/>
    </location>
</feature>
<evidence type="ECO:0000256" key="3">
    <source>
        <dbReference type="ARBA" id="ARBA00023136"/>
    </source>
</evidence>
<gene>
    <name evidence="6" type="ORF">FCC1311_019901</name>
</gene>
<dbReference type="GO" id="GO:0043813">
    <property type="term" value="F:phosphatidylinositol-3,5-bisphosphate 5-phosphatase activity"/>
    <property type="evidence" value="ECO:0007669"/>
    <property type="project" value="InterPro"/>
</dbReference>
<feature type="region of interest" description="Disordered" evidence="4">
    <location>
        <begin position="412"/>
        <end position="451"/>
    </location>
</feature>
<comment type="subcellular location">
    <subcellularLocation>
        <location evidence="1">Endomembrane system</location>
    </subcellularLocation>
</comment>
<reference evidence="6 7" key="1">
    <citation type="submission" date="2017-12" db="EMBL/GenBank/DDBJ databases">
        <title>Sequencing, de novo assembly and annotation of complete genome of a new Thraustochytrid species, strain FCC1311.</title>
        <authorList>
            <person name="Sedici K."/>
            <person name="Godart F."/>
            <person name="Aiese Cigliano R."/>
            <person name="Sanseverino W."/>
            <person name="Barakat M."/>
            <person name="Ortet P."/>
            <person name="Marechal E."/>
            <person name="Cagnac O."/>
            <person name="Amato A."/>
        </authorList>
    </citation>
    <scope>NUCLEOTIDE SEQUENCE [LARGE SCALE GENOMIC DNA]</scope>
</reference>
<evidence type="ECO:0000313" key="6">
    <source>
        <dbReference type="EMBL" id="GBG31302.1"/>
    </source>
</evidence>
<protein>
    <submittedName>
        <fullName evidence="6">Phosphoinositide phosphatase SAC1</fullName>
    </submittedName>
</protein>
<dbReference type="AlphaFoldDB" id="A0A2R5GK69"/>
<dbReference type="OrthoDB" id="405996at2759"/>
<keyword evidence="2" id="KW-0378">Hydrolase</keyword>
<evidence type="ECO:0000256" key="4">
    <source>
        <dbReference type="SAM" id="MobiDB-lite"/>
    </source>
</evidence>
<feature type="compositionally biased region" description="Basic and acidic residues" evidence="4">
    <location>
        <begin position="426"/>
        <end position="437"/>
    </location>
</feature>
<keyword evidence="3" id="KW-0472">Membrane</keyword>
<name>A0A2R5GK69_9STRA</name>